<accession>A0A139AFP8</accession>
<dbReference type="PROSITE" id="PS50157">
    <property type="entry name" value="ZINC_FINGER_C2H2_2"/>
    <property type="match status" value="1"/>
</dbReference>
<name>A0A139AFP8_GONPJ</name>
<dbReference type="Gene3D" id="3.30.160.60">
    <property type="entry name" value="Classic Zinc Finger"/>
    <property type="match status" value="1"/>
</dbReference>
<dbReference type="STRING" id="1344416.A0A139AFP8"/>
<evidence type="ECO:0000313" key="4">
    <source>
        <dbReference type="EMBL" id="KXS15245.1"/>
    </source>
</evidence>
<evidence type="ECO:0000313" key="5">
    <source>
        <dbReference type="Proteomes" id="UP000070544"/>
    </source>
</evidence>
<keyword evidence="1" id="KW-0863">Zinc-finger</keyword>
<dbReference type="SMART" id="SM00355">
    <property type="entry name" value="ZnF_C2H2"/>
    <property type="match status" value="2"/>
</dbReference>
<keyword evidence="1" id="KW-0479">Metal-binding</keyword>
<dbReference type="InterPro" id="IPR036236">
    <property type="entry name" value="Znf_C2H2_sf"/>
</dbReference>
<dbReference type="AlphaFoldDB" id="A0A139AFP8"/>
<feature type="region of interest" description="Disordered" evidence="2">
    <location>
        <begin position="149"/>
        <end position="174"/>
    </location>
</feature>
<dbReference type="SUPFAM" id="SSF57667">
    <property type="entry name" value="beta-beta-alpha zinc fingers"/>
    <property type="match status" value="1"/>
</dbReference>
<keyword evidence="1" id="KW-0862">Zinc</keyword>
<dbReference type="EMBL" id="KQ965763">
    <property type="protein sequence ID" value="KXS15245.1"/>
    <property type="molecule type" value="Genomic_DNA"/>
</dbReference>
<sequence length="394" mass="42157">MTSKFNSRKPTFVLPGFPGFPCSPPINTASTHMSSGTPGTDFVDYFSFAPAAYKQSPAAFNFNPVNPWAALALMSPPCVSPSGLSDMSSAPSLGESGAGSVYESRCAGESSLYRTVLEGNMYHRETVAPESPNVDGFLNGVPILKCSLPPTPRSRPSNLPNTPPAGPEGTPKQPKYFCPHEGCQKTFFSAWGLNRHRRLHDNYRPFSCPIPLCPVRSHRLDAIKAHHRSHARKIGSPLKGSELTGPPAEGYLTVGYRSPRLEAPSLLPTPLAQEDHALTNQSAPSPVPFPAFPVSLPIAAPLPSPSLPTLPPIAPIPTFSASHFPVLQSAPFDTTTSAPGLQGIPSPYDILHAAEMRLAMLPSIDVRTLSLEDANMVLWSAAVLRGQEWGVPCI</sequence>
<organism evidence="4 5">
    <name type="scientific">Gonapodya prolifera (strain JEL478)</name>
    <name type="common">Monoblepharis prolifera</name>
    <dbReference type="NCBI Taxonomy" id="1344416"/>
    <lineage>
        <taxon>Eukaryota</taxon>
        <taxon>Fungi</taxon>
        <taxon>Fungi incertae sedis</taxon>
        <taxon>Chytridiomycota</taxon>
        <taxon>Chytridiomycota incertae sedis</taxon>
        <taxon>Monoblepharidomycetes</taxon>
        <taxon>Monoblepharidales</taxon>
        <taxon>Gonapodyaceae</taxon>
        <taxon>Gonapodya</taxon>
    </lineage>
</organism>
<gene>
    <name evidence="4" type="ORF">M427DRAFT_56873</name>
</gene>
<dbReference type="OrthoDB" id="6365676at2759"/>
<dbReference type="PROSITE" id="PS00028">
    <property type="entry name" value="ZINC_FINGER_C2H2_1"/>
    <property type="match status" value="1"/>
</dbReference>
<evidence type="ECO:0000256" key="1">
    <source>
        <dbReference type="PROSITE-ProRule" id="PRU00042"/>
    </source>
</evidence>
<protein>
    <recommendedName>
        <fullName evidence="3">C2H2-type domain-containing protein</fullName>
    </recommendedName>
</protein>
<feature type="domain" description="C2H2-type" evidence="3">
    <location>
        <begin position="176"/>
        <end position="205"/>
    </location>
</feature>
<proteinExistence type="predicted"/>
<dbReference type="Proteomes" id="UP000070544">
    <property type="component" value="Unassembled WGS sequence"/>
</dbReference>
<dbReference type="GO" id="GO:0008270">
    <property type="term" value="F:zinc ion binding"/>
    <property type="evidence" value="ECO:0007669"/>
    <property type="project" value="UniProtKB-KW"/>
</dbReference>
<dbReference type="InterPro" id="IPR013087">
    <property type="entry name" value="Znf_C2H2_type"/>
</dbReference>
<reference evidence="4 5" key="1">
    <citation type="journal article" date="2015" name="Genome Biol. Evol.">
        <title>Phylogenomic analyses indicate that early fungi evolved digesting cell walls of algal ancestors of land plants.</title>
        <authorList>
            <person name="Chang Y."/>
            <person name="Wang S."/>
            <person name="Sekimoto S."/>
            <person name="Aerts A.L."/>
            <person name="Choi C."/>
            <person name="Clum A."/>
            <person name="LaButti K.M."/>
            <person name="Lindquist E.A."/>
            <person name="Yee Ngan C."/>
            <person name="Ohm R.A."/>
            <person name="Salamov A.A."/>
            <person name="Grigoriev I.V."/>
            <person name="Spatafora J.W."/>
            <person name="Berbee M.L."/>
        </authorList>
    </citation>
    <scope>NUCLEOTIDE SEQUENCE [LARGE SCALE GENOMIC DNA]</scope>
    <source>
        <strain evidence="4 5">JEL478</strain>
    </source>
</reference>
<evidence type="ECO:0000259" key="3">
    <source>
        <dbReference type="PROSITE" id="PS50157"/>
    </source>
</evidence>
<keyword evidence="5" id="KW-1185">Reference proteome</keyword>
<evidence type="ECO:0000256" key="2">
    <source>
        <dbReference type="SAM" id="MobiDB-lite"/>
    </source>
</evidence>